<accession>A0ABT2EPW1</accession>
<name>A0ABT2EPW1_9BACT</name>
<keyword evidence="2" id="KW-1185">Reference proteome</keyword>
<dbReference type="EMBL" id="JANUCP010000004">
    <property type="protein sequence ID" value="MCS3919998.1"/>
    <property type="molecule type" value="Genomic_DNA"/>
</dbReference>
<evidence type="ECO:0000313" key="1">
    <source>
        <dbReference type="EMBL" id="MCS3919998.1"/>
    </source>
</evidence>
<comment type="caution">
    <text evidence="1">The sequence shown here is derived from an EMBL/GenBank/DDBJ whole genome shotgun (WGS) entry which is preliminary data.</text>
</comment>
<gene>
    <name evidence="1" type="ORF">M2350_002415</name>
</gene>
<protein>
    <recommendedName>
        <fullName evidence="3">Alkyl hydroperoxide reductase subunit C/ Thiol specific antioxidant domain-containing protein</fullName>
    </recommendedName>
</protein>
<dbReference type="Gene3D" id="3.40.30.10">
    <property type="entry name" value="Glutaredoxin"/>
    <property type="match status" value="1"/>
</dbReference>
<organism evidence="1 2">
    <name type="scientific">Candidatus Fervidibacter sacchari</name>
    <dbReference type="NCBI Taxonomy" id="1448929"/>
    <lineage>
        <taxon>Bacteria</taxon>
        <taxon>Candidatus Fervidibacterota</taxon>
        <taxon>Candidatus Fervidibacter</taxon>
    </lineage>
</organism>
<proteinExistence type="predicted"/>
<dbReference type="Proteomes" id="UP001204798">
    <property type="component" value="Unassembled WGS sequence"/>
</dbReference>
<evidence type="ECO:0008006" key="3">
    <source>
        <dbReference type="Google" id="ProtNLM"/>
    </source>
</evidence>
<sequence length="76" mass="8717">MWRILTATAIITMILISVGMMLQRTTAQRRQPTVQSMGILHAPDFPPGVQWLNTDRPLSLKALRGKFVLLDFWTYC</sequence>
<reference evidence="1 2" key="1">
    <citation type="submission" date="2022-08" db="EMBL/GenBank/DDBJ databases">
        <title>Bacterial and archaeal communities from various locations to study Microbial Dark Matter (Phase II).</title>
        <authorList>
            <person name="Stepanauskas R."/>
        </authorList>
    </citation>
    <scope>NUCLEOTIDE SEQUENCE [LARGE SCALE GENOMIC DNA]</scope>
    <source>
        <strain evidence="1 2">PD1</strain>
    </source>
</reference>
<evidence type="ECO:0000313" key="2">
    <source>
        <dbReference type="Proteomes" id="UP001204798"/>
    </source>
</evidence>